<proteinExistence type="predicted"/>
<keyword evidence="1" id="KW-0812">Transmembrane</keyword>
<keyword evidence="1" id="KW-0472">Membrane</keyword>
<dbReference type="EMBL" id="ML179199">
    <property type="protein sequence ID" value="THU95469.1"/>
    <property type="molecule type" value="Genomic_DNA"/>
</dbReference>
<dbReference type="AlphaFoldDB" id="A0A4S8M0A8"/>
<sequence>MQCVFSCLISLFKLYRPTQNLPAIQELQHRTCVLPSSIGNLSHRLLLLSLSLLTTSVFVCLHRLYATTLLNFLALPLHPPRHPNSSLFLVSTAVSFSPGPPLFYFSFCFTLVVTSRLGSPLFLSLCFYLASSNTSVTPPHSALLALTILKPHRNTED</sequence>
<feature type="transmembrane region" description="Helical" evidence="1">
    <location>
        <begin position="45"/>
        <end position="65"/>
    </location>
</feature>
<evidence type="ECO:0000313" key="2">
    <source>
        <dbReference type="EMBL" id="THU95469.1"/>
    </source>
</evidence>
<evidence type="ECO:0000313" key="3">
    <source>
        <dbReference type="Proteomes" id="UP000297245"/>
    </source>
</evidence>
<keyword evidence="3" id="KW-1185">Reference proteome</keyword>
<reference evidence="2 3" key="1">
    <citation type="journal article" date="2019" name="Nat. Ecol. Evol.">
        <title>Megaphylogeny resolves global patterns of mushroom evolution.</title>
        <authorList>
            <person name="Varga T."/>
            <person name="Krizsan K."/>
            <person name="Foldi C."/>
            <person name="Dima B."/>
            <person name="Sanchez-Garcia M."/>
            <person name="Sanchez-Ramirez S."/>
            <person name="Szollosi G.J."/>
            <person name="Szarkandi J.G."/>
            <person name="Papp V."/>
            <person name="Albert L."/>
            <person name="Andreopoulos W."/>
            <person name="Angelini C."/>
            <person name="Antonin V."/>
            <person name="Barry K.W."/>
            <person name="Bougher N.L."/>
            <person name="Buchanan P."/>
            <person name="Buyck B."/>
            <person name="Bense V."/>
            <person name="Catcheside P."/>
            <person name="Chovatia M."/>
            <person name="Cooper J."/>
            <person name="Damon W."/>
            <person name="Desjardin D."/>
            <person name="Finy P."/>
            <person name="Geml J."/>
            <person name="Haridas S."/>
            <person name="Hughes K."/>
            <person name="Justo A."/>
            <person name="Karasinski D."/>
            <person name="Kautmanova I."/>
            <person name="Kiss B."/>
            <person name="Kocsube S."/>
            <person name="Kotiranta H."/>
            <person name="LaButti K.M."/>
            <person name="Lechner B.E."/>
            <person name="Liimatainen K."/>
            <person name="Lipzen A."/>
            <person name="Lukacs Z."/>
            <person name="Mihaltcheva S."/>
            <person name="Morgado L.N."/>
            <person name="Niskanen T."/>
            <person name="Noordeloos M.E."/>
            <person name="Ohm R.A."/>
            <person name="Ortiz-Santana B."/>
            <person name="Ovrebo C."/>
            <person name="Racz N."/>
            <person name="Riley R."/>
            <person name="Savchenko A."/>
            <person name="Shiryaev A."/>
            <person name="Soop K."/>
            <person name="Spirin V."/>
            <person name="Szebenyi C."/>
            <person name="Tomsovsky M."/>
            <person name="Tulloss R.E."/>
            <person name="Uehling J."/>
            <person name="Grigoriev I.V."/>
            <person name="Vagvolgyi C."/>
            <person name="Papp T."/>
            <person name="Martin F.M."/>
            <person name="Miettinen O."/>
            <person name="Hibbett D.S."/>
            <person name="Nagy L.G."/>
        </authorList>
    </citation>
    <scope>NUCLEOTIDE SEQUENCE [LARGE SCALE GENOMIC DNA]</scope>
    <source>
        <strain evidence="2 3">CBS 962.96</strain>
    </source>
</reference>
<keyword evidence="1" id="KW-1133">Transmembrane helix</keyword>
<protein>
    <submittedName>
        <fullName evidence="2">Uncharacterized protein</fullName>
    </submittedName>
</protein>
<organism evidence="2 3">
    <name type="scientific">Dendrothele bispora (strain CBS 962.96)</name>
    <dbReference type="NCBI Taxonomy" id="1314807"/>
    <lineage>
        <taxon>Eukaryota</taxon>
        <taxon>Fungi</taxon>
        <taxon>Dikarya</taxon>
        <taxon>Basidiomycota</taxon>
        <taxon>Agaricomycotina</taxon>
        <taxon>Agaricomycetes</taxon>
        <taxon>Agaricomycetidae</taxon>
        <taxon>Agaricales</taxon>
        <taxon>Agaricales incertae sedis</taxon>
        <taxon>Dendrothele</taxon>
    </lineage>
</organism>
<accession>A0A4S8M0A8</accession>
<dbReference type="Proteomes" id="UP000297245">
    <property type="component" value="Unassembled WGS sequence"/>
</dbReference>
<evidence type="ECO:0000256" key="1">
    <source>
        <dbReference type="SAM" id="Phobius"/>
    </source>
</evidence>
<name>A0A4S8M0A8_DENBC</name>
<gene>
    <name evidence="2" type="ORF">K435DRAFT_128161</name>
</gene>